<evidence type="ECO:0000313" key="2">
    <source>
        <dbReference type="EMBL" id="GIQ86030.1"/>
    </source>
</evidence>
<accession>A0A9K3D0K9</accession>
<keyword evidence="3" id="KW-1185">Reference proteome</keyword>
<comment type="caution">
    <text evidence="2">The sequence shown here is derived from an EMBL/GenBank/DDBJ whole genome shotgun (WGS) entry which is preliminary data.</text>
</comment>
<dbReference type="EMBL" id="BDIP01002272">
    <property type="protein sequence ID" value="GIQ86030.1"/>
    <property type="molecule type" value="Genomic_DNA"/>
</dbReference>
<dbReference type="AlphaFoldDB" id="A0A9K3D0K9"/>
<feature type="non-terminal residue" evidence="2">
    <location>
        <position position="1"/>
    </location>
</feature>
<sequence>KPSMSYSHLCSESAELYPWIERQALNKGPSKVDKVSYRYGGSTNGVGSEYCPNMTPMPCVPKEEVTEYSRNHPLIANTAGPFTSAGPSYTAVGAGSGVTFFTAGTKAAEGEKEVVGAGATVKELCTWNPRPSLHMPLCRMSFGHSATFLAIIVPPSAFVAAESDNLRDVGACKRVGDEIQSKCGDMLVILSVRPEREGESVQCVFQCPMCLLSHNSLSPSASHMRGGYSENLSVAGLTLTDTPSGVDIILVQADGCTMIASMELTAASPASPFERLSLSRCLRLGPTFCPPECMGTPTCISTRLVSRSSLDLAICGTAPEGDSDSVACIVWRMSLPSEGESSVVTCSLMAHSHGGETVAEGERERRAKGGLCDVIPDITAFNKRAKAKRKRRASPKDGATQSHPPISALCLSSYTGGEREGSDTVEYALLTTSGSMFSLSLPLCDGGYAECGKIRELPTPPALSHTDRLTGGAQTESSVIALFPVTESQRQGERERVGVHAASGSVVGTLVLQRPVPTRGTPRVKKRVVGASPAVTSASSTTSRIFYRVADLVPSDGVSVISTLYSVSLPVSPEGTLAVGAALPTPTQPVLAPVTRTQDADSVEDEILPGLRVEREREGEGDGGQTRLGALVASIPPLRSGGEVTMRTVTIQPASTLSRLQRMVEKGDLAGYRATCDGSVQSEAARELGSVVITPTHPVEGDLKVVLLCHLLFDMLSRTLSDPTCHTTRSATPFEQIIPEVLLQDLSEDIPLCLALVCELLDRTPVSVLVSAMQSRESGSATSLTKRPLPESDAEAVVVTLLDCARSVAEPLYEFVLCDERDRRAASGEYPTPDSLSAALWGYVDTLSRLDSLYVSGGVDGARRLCDVSFETHLADGGIPVIGTPGAPEEHSAISPALSVGQSVTSALSVVSDSTRGTQLIAEATRLVNALEISQTSNADPVRDVFCSLLSLYPGLESDMEPVDTPMTEGEGRRVRGREVDRNTPLVTPSTVSATKGVVTVPDDILSLLARMVLARPTLLGLVSERMVLARPTLQRLVSERYDI</sequence>
<feature type="region of interest" description="Disordered" evidence="1">
    <location>
        <begin position="385"/>
        <end position="404"/>
    </location>
</feature>
<name>A0A9K3D0K9_9EUKA</name>
<dbReference type="Proteomes" id="UP000265618">
    <property type="component" value="Unassembled WGS sequence"/>
</dbReference>
<protein>
    <submittedName>
        <fullName evidence="2">Uncharacterized protein</fullName>
    </submittedName>
</protein>
<reference evidence="2 3" key="1">
    <citation type="journal article" date="2018" name="PLoS ONE">
        <title>The draft genome of Kipferlia bialata reveals reductive genome evolution in fornicate parasites.</title>
        <authorList>
            <person name="Tanifuji G."/>
            <person name="Takabayashi S."/>
            <person name="Kume K."/>
            <person name="Takagi M."/>
            <person name="Nakayama T."/>
            <person name="Kamikawa R."/>
            <person name="Inagaki Y."/>
            <person name="Hashimoto T."/>
        </authorList>
    </citation>
    <scope>NUCLEOTIDE SEQUENCE [LARGE SCALE GENOMIC DNA]</scope>
    <source>
        <strain evidence="2">NY0173</strain>
    </source>
</reference>
<organism evidence="2 3">
    <name type="scientific">Kipferlia bialata</name>
    <dbReference type="NCBI Taxonomy" id="797122"/>
    <lineage>
        <taxon>Eukaryota</taxon>
        <taxon>Metamonada</taxon>
        <taxon>Carpediemonas-like organisms</taxon>
        <taxon>Kipferlia</taxon>
    </lineage>
</organism>
<gene>
    <name evidence="2" type="ORF">KIPB_007805</name>
</gene>
<proteinExistence type="predicted"/>
<evidence type="ECO:0000256" key="1">
    <source>
        <dbReference type="SAM" id="MobiDB-lite"/>
    </source>
</evidence>
<evidence type="ECO:0000313" key="3">
    <source>
        <dbReference type="Proteomes" id="UP000265618"/>
    </source>
</evidence>